<keyword evidence="4" id="KW-1185">Reference proteome</keyword>
<comment type="caution">
    <text evidence="3">The sequence shown here is derived from an EMBL/GenBank/DDBJ whole genome shotgun (WGS) entry which is preliminary data.</text>
</comment>
<accession>A0A9N8D9D9</accession>
<reference evidence="3" key="1">
    <citation type="submission" date="2020-06" db="EMBL/GenBank/DDBJ databases">
        <authorList>
            <consortium name="Plant Systems Biology data submission"/>
        </authorList>
    </citation>
    <scope>NUCLEOTIDE SEQUENCE</scope>
    <source>
        <strain evidence="3">D6</strain>
    </source>
</reference>
<keyword evidence="2" id="KW-1133">Transmembrane helix</keyword>
<name>A0A9N8D9D9_9STRA</name>
<gene>
    <name evidence="3" type="ORF">SEMRO_50_G029100.1</name>
</gene>
<protein>
    <submittedName>
        <fullName evidence="3">Uncharacterized protein</fullName>
    </submittedName>
</protein>
<evidence type="ECO:0000313" key="4">
    <source>
        <dbReference type="Proteomes" id="UP001153069"/>
    </source>
</evidence>
<proteinExistence type="predicted"/>
<dbReference type="AlphaFoldDB" id="A0A9N8D9D9"/>
<sequence>MTDQENPAAATPEEDPNNATPDEELEKTSAASGGRSTGVMLALGCGVCIIIIGIVALVLWLTGYFTIKEPCVQIFSFTVSGLELGTGDSDAADSNPLVGALNTLSGGLIGSVSKATINLDLVLQVNNTNSYKLNYKQLDTGYVKIPEFMLNFGTPTDGPVETLNDFPVGNWDIDDGTLPKKSATLLPVSVSAEIDLADPATIGLAPIFLSGGEMAFLIKGGIEGSNWVPGLTGDVRFLCLAQVEDVLQFGADAKIFCRTSLDVGGIISQEGVIQTRNLQEILLEQPPTDPSCWV</sequence>
<keyword evidence="2" id="KW-0472">Membrane</keyword>
<evidence type="ECO:0000313" key="3">
    <source>
        <dbReference type="EMBL" id="CAB9498992.1"/>
    </source>
</evidence>
<feature type="compositionally biased region" description="Acidic residues" evidence="1">
    <location>
        <begin position="12"/>
        <end position="25"/>
    </location>
</feature>
<dbReference type="EMBL" id="CAICTM010000050">
    <property type="protein sequence ID" value="CAB9498992.1"/>
    <property type="molecule type" value="Genomic_DNA"/>
</dbReference>
<feature type="transmembrane region" description="Helical" evidence="2">
    <location>
        <begin position="39"/>
        <end position="61"/>
    </location>
</feature>
<feature type="region of interest" description="Disordered" evidence="1">
    <location>
        <begin position="1"/>
        <end position="31"/>
    </location>
</feature>
<evidence type="ECO:0000256" key="1">
    <source>
        <dbReference type="SAM" id="MobiDB-lite"/>
    </source>
</evidence>
<dbReference type="Gene3D" id="2.60.40.1820">
    <property type="match status" value="1"/>
</dbReference>
<organism evidence="3 4">
    <name type="scientific">Seminavis robusta</name>
    <dbReference type="NCBI Taxonomy" id="568900"/>
    <lineage>
        <taxon>Eukaryota</taxon>
        <taxon>Sar</taxon>
        <taxon>Stramenopiles</taxon>
        <taxon>Ochrophyta</taxon>
        <taxon>Bacillariophyta</taxon>
        <taxon>Bacillariophyceae</taxon>
        <taxon>Bacillariophycidae</taxon>
        <taxon>Naviculales</taxon>
        <taxon>Naviculaceae</taxon>
        <taxon>Seminavis</taxon>
    </lineage>
</organism>
<keyword evidence="2" id="KW-0812">Transmembrane</keyword>
<dbReference type="Proteomes" id="UP001153069">
    <property type="component" value="Unassembled WGS sequence"/>
</dbReference>
<evidence type="ECO:0000256" key="2">
    <source>
        <dbReference type="SAM" id="Phobius"/>
    </source>
</evidence>